<evidence type="ECO:0000256" key="4">
    <source>
        <dbReference type="ARBA" id="ARBA00022771"/>
    </source>
</evidence>
<dbReference type="GO" id="GO:0003700">
    <property type="term" value="F:DNA-binding transcription factor activity"/>
    <property type="evidence" value="ECO:0007669"/>
    <property type="project" value="InterPro"/>
</dbReference>
<comment type="caution">
    <text evidence="15">The sequence shown here is derived from an EMBL/GenBank/DDBJ whole genome shotgun (WGS) entry which is preliminary data.</text>
</comment>
<evidence type="ECO:0000256" key="5">
    <source>
        <dbReference type="ARBA" id="ARBA00022833"/>
    </source>
</evidence>
<dbReference type="InterPro" id="IPR000536">
    <property type="entry name" value="Nucl_hrmn_rcpt_lig-bd"/>
</dbReference>
<protein>
    <submittedName>
        <fullName evidence="15">Uncharacterized protein</fullName>
    </submittedName>
</protein>
<evidence type="ECO:0000256" key="8">
    <source>
        <dbReference type="ARBA" id="ARBA00023163"/>
    </source>
</evidence>
<dbReference type="InterPro" id="IPR011009">
    <property type="entry name" value="Kinase-like_dom_sf"/>
</dbReference>
<dbReference type="CDD" id="cd06960">
    <property type="entry name" value="NR_DBD_HNF4A"/>
    <property type="match status" value="1"/>
</dbReference>
<dbReference type="AlphaFoldDB" id="A0A8S1HBG0"/>
<dbReference type="InterPro" id="IPR001628">
    <property type="entry name" value="Znf_hrmn_rcpt"/>
</dbReference>
<evidence type="ECO:0000313" key="15">
    <source>
        <dbReference type="EMBL" id="CAD6191961.1"/>
    </source>
</evidence>
<dbReference type="Gene3D" id="3.90.1200.10">
    <property type="match status" value="1"/>
</dbReference>
<keyword evidence="7" id="KW-0238">DNA-binding</keyword>
<evidence type="ECO:0000256" key="3">
    <source>
        <dbReference type="ARBA" id="ARBA00022723"/>
    </source>
</evidence>
<keyword evidence="9" id="KW-0675">Receptor</keyword>
<dbReference type="Gene3D" id="3.30.200.20">
    <property type="entry name" value="Phosphorylase Kinase, domain 1"/>
    <property type="match status" value="1"/>
</dbReference>
<dbReference type="PRINTS" id="PR00398">
    <property type="entry name" value="STRDHORMONER"/>
</dbReference>
<keyword evidence="8" id="KW-0804">Transcription</keyword>
<dbReference type="GO" id="GO:0000978">
    <property type="term" value="F:RNA polymerase II cis-regulatory region sequence-specific DNA binding"/>
    <property type="evidence" value="ECO:0007669"/>
    <property type="project" value="InterPro"/>
</dbReference>
<evidence type="ECO:0000256" key="1">
    <source>
        <dbReference type="ARBA" id="ARBA00004123"/>
    </source>
</evidence>
<name>A0A8S1HBG0_9PELO</name>
<reference evidence="15" key="1">
    <citation type="submission" date="2020-10" db="EMBL/GenBank/DDBJ databases">
        <authorList>
            <person name="Kikuchi T."/>
        </authorList>
    </citation>
    <scope>NUCLEOTIDE SEQUENCE</scope>
    <source>
        <strain evidence="15">NKZ352</strain>
    </source>
</reference>
<dbReference type="InterPro" id="IPR013088">
    <property type="entry name" value="Znf_NHR/GATA"/>
</dbReference>
<keyword evidence="6" id="KW-0805">Transcription regulation</keyword>
<dbReference type="Pfam" id="PF00105">
    <property type="entry name" value="zf-C4"/>
    <property type="match status" value="1"/>
</dbReference>
<keyword evidence="10" id="KW-0539">Nucleus</keyword>
<evidence type="ECO:0000256" key="10">
    <source>
        <dbReference type="ARBA" id="ARBA00023242"/>
    </source>
</evidence>
<evidence type="ECO:0000256" key="7">
    <source>
        <dbReference type="ARBA" id="ARBA00023125"/>
    </source>
</evidence>
<dbReference type="InterPro" id="IPR001723">
    <property type="entry name" value="Nuclear_hrmn_rcpt"/>
</dbReference>
<keyword evidence="5" id="KW-0862">Zinc</keyword>
<evidence type="ECO:0000256" key="9">
    <source>
        <dbReference type="ARBA" id="ARBA00023170"/>
    </source>
</evidence>
<dbReference type="InterPro" id="IPR035500">
    <property type="entry name" value="NHR-like_dom_sf"/>
</dbReference>
<feature type="domain" description="NR LBD" evidence="14">
    <location>
        <begin position="170"/>
        <end position="403"/>
    </location>
</feature>
<dbReference type="PANTHER" id="PTHR47519">
    <property type="entry name" value="NUCLEAR HORMONE RECEPTOR FAMILY MEMBER NHR-31-RELATED"/>
    <property type="match status" value="1"/>
</dbReference>
<dbReference type="Gene3D" id="3.30.50.10">
    <property type="entry name" value="Erythroid Transcription Factor GATA-1, subunit A"/>
    <property type="match status" value="1"/>
</dbReference>
<evidence type="ECO:0000256" key="2">
    <source>
        <dbReference type="ARBA" id="ARBA00005993"/>
    </source>
</evidence>
<dbReference type="PROSITE" id="PS00031">
    <property type="entry name" value="NUCLEAR_REC_DBD_1"/>
    <property type="match status" value="1"/>
</dbReference>
<feature type="compositionally biased region" description="Basic and acidic residues" evidence="12">
    <location>
        <begin position="571"/>
        <end position="586"/>
    </location>
</feature>
<evidence type="ECO:0000256" key="6">
    <source>
        <dbReference type="ARBA" id="ARBA00023015"/>
    </source>
</evidence>
<dbReference type="GO" id="GO:0005634">
    <property type="term" value="C:nucleus"/>
    <property type="evidence" value="ECO:0007669"/>
    <property type="project" value="UniProtKB-SubCell"/>
</dbReference>
<evidence type="ECO:0000313" key="16">
    <source>
        <dbReference type="Proteomes" id="UP000835052"/>
    </source>
</evidence>
<dbReference type="PROSITE" id="PS51843">
    <property type="entry name" value="NR_LBD"/>
    <property type="match status" value="1"/>
</dbReference>
<comment type="similarity">
    <text evidence="2">Belongs to the nuclear hormone receptor family.</text>
</comment>
<evidence type="ECO:0000256" key="11">
    <source>
        <dbReference type="ARBA" id="ARBA00037512"/>
    </source>
</evidence>
<gene>
    <name evidence="15" type="ORF">CAUJ_LOCUS7880</name>
</gene>
<sequence length="1086" mass="122829">MSGDAQPNSNQRATAAADAVGDPPLLREKAAVGALCVVCGDRACSHLYYGVAACHGCKCFFWRTVKSRLNYVCRYGGTCSISTTGRNACRFCRFNRCLKAGMKMEAVKMDRKTPKTKKREIDSDEFDEQENIATPDVKRRKIDNRLLVSSLLLIDKTASDGNAKRANLHNVEPSLGNLIEEPELLDGYRTEMSYCATRIADEKSCYENERRMVTWAIDWCRQAADMEDIVRTDKTALLRSCCASLTLLELGVQSMGCATTQVPLCNDTYLHTMCQPPANSFINWKTLEHLTKWVHKELKPLCLKPKEAVLLKALIVLNPEAVGLSDEAVLAVRELRKRVNAALFQQCLQTMEAAEAASRLAAILLLIPQLTLMSVDVIEQVRVRSTFSKNGHEGLLFWLLYGDIFDDYSSLGEDSYLDHSASEASLVGRHANVIGGDRRRIRSRRSQVWRHCKLHHAGPDRLAELAARFLLLDAFISTFYLSPSFCIGITIFDATNSRWTDLENGWRYTVSEVKGMLDHVMEADGRIIRIFFEGQELWRPDRTLASYGVDPRDTVTVWLDTPTTAMVDENPFGKEVSENGDKKDCEGESEEVSSSTSEHQSAILVRPHGVIFRVLTYLRRRPPTPTVAAISTTSSAMTHTDGEDVPAATTANLLAVGDNYEIAFSQNNPSLTWKDRTQDCTDLKEVFSKFDSSAPICNEILYRARFLCAKYLGGAWRKVRVEQFRIRAITGGMSNLLFLVELPKGLRPVALEPEKALLRVQCQSDIDQLLAESVVFTLLSERSLGPKLLGVFPGGRFEQFIPSRPLQCLEISQKRFASKIAPMLARVHTLDVPITKEPSIMDTARSWLKRFRQTRASLSPIELYLTKAKLEESEYPKTLTVDDLEKELDFVESFLEASGSPVVFSHNDLQEGNILLMDGYEVKEDGKVVAGDGYENIEEPLTLIDFEYCSYNYRGFDLGNHFCEYGYDYSVEESPNYTIHQEYFKVEKERELFCEAYLEEVYQLRDSGENPHFPSDLVTGDRSKDLYRLKQETVLFMPVSNIFWSCWALINAEESSIEFDYKAYARDRIAFYFSQKKGIVAVFRRS</sequence>
<evidence type="ECO:0000259" key="14">
    <source>
        <dbReference type="PROSITE" id="PS51843"/>
    </source>
</evidence>
<proteinExistence type="inferred from homology"/>
<keyword evidence="16" id="KW-1185">Reference proteome</keyword>
<dbReference type="InterPro" id="IPR052496">
    <property type="entry name" value="Orphan_Nuclear_Rcpt"/>
</dbReference>
<keyword evidence="3" id="KW-0479">Metal-binding</keyword>
<dbReference type="SUPFAM" id="SSF56112">
    <property type="entry name" value="Protein kinase-like (PK-like)"/>
    <property type="match status" value="1"/>
</dbReference>
<dbReference type="Pfam" id="PF01633">
    <property type="entry name" value="Choline_kinase"/>
    <property type="match status" value="1"/>
</dbReference>
<dbReference type="SUPFAM" id="SSF54236">
    <property type="entry name" value="Ubiquitin-like"/>
    <property type="match status" value="1"/>
</dbReference>
<feature type="domain" description="Nuclear receptor" evidence="13">
    <location>
        <begin position="33"/>
        <end position="109"/>
    </location>
</feature>
<dbReference type="Proteomes" id="UP000835052">
    <property type="component" value="Unassembled WGS sequence"/>
</dbReference>
<dbReference type="InterPro" id="IPR049636">
    <property type="entry name" value="HNF4-like_DBD"/>
</dbReference>
<dbReference type="GO" id="GO:0008270">
    <property type="term" value="F:zinc ion binding"/>
    <property type="evidence" value="ECO:0007669"/>
    <property type="project" value="UniProtKB-KW"/>
</dbReference>
<dbReference type="SMART" id="SM00399">
    <property type="entry name" value="ZnF_C4"/>
    <property type="match status" value="1"/>
</dbReference>
<dbReference type="PRINTS" id="PR00047">
    <property type="entry name" value="STROIDFINGER"/>
</dbReference>
<dbReference type="Pfam" id="PF00104">
    <property type="entry name" value="Hormone_recep"/>
    <property type="match status" value="1"/>
</dbReference>
<evidence type="ECO:0000256" key="12">
    <source>
        <dbReference type="SAM" id="MobiDB-lite"/>
    </source>
</evidence>
<dbReference type="EMBL" id="CAJGYM010000024">
    <property type="protein sequence ID" value="CAD6191961.1"/>
    <property type="molecule type" value="Genomic_DNA"/>
</dbReference>
<dbReference type="PANTHER" id="PTHR47519:SF2">
    <property type="entry name" value="NUCLEAR HORMONE RECEPTOR FAMILY MEMBER NHR-97"/>
    <property type="match status" value="1"/>
</dbReference>
<dbReference type="SUPFAM" id="SSF48508">
    <property type="entry name" value="Nuclear receptor ligand-binding domain"/>
    <property type="match status" value="1"/>
</dbReference>
<dbReference type="OrthoDB" id="3649325at2759"/>
<dbReference type="PROSITE" id="PS51030">
    <property type="entry name" value="NUCLEAR_REC_DBD_2"/>
    <property type="match status" value="1"/>
</dbReference>
<dbReference type="SMART" id="SM00430">
    <property type="entry name" value="HOLI"/>
    <property type="match status" value="1"/>
</dbReference>
<comment type="subcellular location">
    <subcellularLocation>
        <location evidence="1">Nucleus</location>
    </subcellularLocation>
</comment>
<dbReference type="SUPFAM" id="SSF57716">
    <property type="entry name" value="Glucocorticoid receptor-like (DNA-binding domain)"/>
    <property type="match status" value="1"/>
</dbReference>
<dbReference type="InterPro" id="IPR029071">
    <property type="entry name" value="Ubiquitin-like_domsf"/>
</dbReference>
<comment type="function">
    <text evidence="11">Orphan nuclear receptor.</text>
</comment>
<organism evidence="15 16">
    <name type="scientific">Caenorhabditis auriculariae</name>
    <dbReference type="NCBI Taxonomy" id="2777116"/>
    <lineage>
        <taxon>Eukaryota</taxon>
        <taxon>Metazoa</taxon>
        <taxon>Ecdysozoa</taxon>
        <taxon>Nematoda</taxon>
        <taxon>Chromadorea</taxon>
        <taxon>Rhabditida</taxon>
        <taxon>Rhabditina</taxon>
        <taxon>Rhabditomorpha</taxon>
        <taxon>Rhabditoidea</taxon>
        <taxon>Rhabditidae</taxon>
        <taxon>Peloderinae</taxon>
        <taxon>Caenorhabditis</taxon>
    </lineage>
</organism>
<evidence type="ECO:0000259" key="13">
    <source>
        <dbReference type="PROSITE" id="PS51030"/>
    </source>
</evidence>
<feature type="region of interest" description="Disordered" evidence="12">
    <location>
        <begin position="571"/>
        <end position="599"/>
    </location>
</feature>
<keyword evidence="4" id="KW-0863">Zinc-finger</keyword>
<dbReference type="CDD" id="cd05156">
    <property type="entry name" value="ChoK_euk"/>
    <property type="match status" value="1"/>
</dbReference>
<dbReference type="Gene3D" id="1.10.565.10">
    <property type="entry name" value="Retinoid X Receptor"/>
    <property type="match status" value="1"/>
</dbReference>
<accession>A0A8S1HBG0</accession>